<dbReference type="PANTHER" id="PTHR40465:SF1">
    <property type="entry name" value="DUF6534 DOMAIN-CONTAINING PROTEIN"/>
    <property type="match status" value="1"/>
</dbReference>
<evidence type="ECO:0000313" key="4">
    <source>
        <dbReference type="Proteomes" id="UP000092154"/>
    </source>
</evidence>
<dbReference type="Proteomes" id="UP000092154">
    <property type="component" value="Unassembled WGS sequence"/>
</dbReference>
<feature type="transmembrane region" description="Helical" evidence="1">
    <location>
        <begin position="179"/>
        <end position="198"/>
    </location>
</feature>
<dbReference type="AlphaFoldDB" id="A0A1B7MNE0"/>
<dbReference type="PANTHER" id="PTHR40465">
    <property type="entry name" value="CHROMOSOME 1, WHOLE GENOME SHOTGUN SEQUENCE"/>
    <property type="match status" value="1"/>
</dbReference>
<name>A0A1B7MNE0_9AGAM</name>
<evidence type="ECO:0000259" key="2">
    <source>
        <dbReference type="Pfam" id="PF20152"/>
    </source>
</evidence>
<evidence type="ECO:0000256" key="1">
    <source>
        <dbReference type="SAM" id="Phobius"/>
    </source>
</evidence>
<feature type="transmembrane region" description="Helical" evidence="1">
    <location>
        <begin position="139"/>
        <end position="159"/>
    </location>
</feature>
<gene>
    <name evidence="3" type="ORF">K503DRAFT_470349</name>
</gene>
<dbReference type="Pfam" id="PF20152">
    <property type="entry name" value="DUF6534"/>
    <property type="match status" value="1"/>
</dbReference>
<feature type="domain" description="DUF6534" evidence="2">
    <location>
        <begin position="146"/>
        <end position="233"/>
    </location>
</feature>
<proteinExistence type="predicted"/>
<dbReference type="InterPro" id="IPR045339">
    <property type="entry name" value="DUF6534"/>
</dbReference>
<dbReference type="OrthoDB" id="2971182at2759"/>
<feature type="transmembrane region" description="Helical" evidence="1">
    <location>
        <begin position="99"/>
        <end position="119"/>
    </location>
</feature>
<keyword evidence="1" id="KW-0472">Membrane</keyword>
<protein>
    <recommendedName>
        <fullName evidence="2">DUF6534 domain-containing protein</fullName>
    </recommendedName>
</protein>
<sequence length="265" mass="29911">MFGISIAQVILYFRSFPNDRRPMKLRIGMMFFWDCAHTASLLGIFWHLLLSCRRSTSPDCLETSASWETILGFIASLVIAHSAQSFYVYRVWIISGRNYIVTGVVCLVAVVQIMFGLLSAKTAVKSRDLQVMYSSPYPALSAGASSLCDILITISIAYFLRSRSELRRQENHIRQLKVIFVEIGLMSCIISTLVAVTLSLPDVEARQNWALAPGPLLTKTYFNSMLAVLNARKVIRQRQVEGRGQMYELRTLGSSIYRTGRFEDS</sequence>
<organism evidence="3 4">
    <name type="scientific">Rhizopogon vinicolor AM-OR11-026</name>
    <dbReference type="NCBI Taxonomy" id="1314800"/>
    <lineage>
        <taxon>Eukaryota</taxon>
        <taxon>Fungi</taxon>
        <taxon>Dikarya</taxon>
        <taxon>Basidiomycota</taxon>
        <taxon>Agaricomycotina</taxon>
        <taxon>Agaricomycetes</taxon>
        <taxon>Agaricomycetidae</taxon>
        <taxon>Boletales</taxon>
        <taxon>Suillineae</taxon>
        <taxon>Rhizopogonaceae</taxon>
        <taxon>Rhizopogon</taxon>
    </lineage>
</organism>
<dbReference type="STRING" id="1314800.A0A1B7MNE0"/>
<keyword evidence="4" id="KW-1185">Reference proteome</keyword>
<keyword evidence="1" id="KW-1133">Transmembrane helix</keyword>
<feature type="transmembrane region" description="Helical" evidence="1">
    <location>
        <begin position="30"/>
        <end position="50"/>
    </location>
</feature>
<keyword evidence="1" id="KW-0812">Transmembrane</keyword>
<evidence type="ECO:0000313" key="3">
    <source>
        <dbReference type="EMBL" id="OAX34106.1"/>
    </source>
</evidence>
<dbReference type="EMBL" id="KV448659">
    <property type="protein sequence ID" value="OAX34106.1"/>
    <property type="molecule type" value="Genomic_DNA"/>
</dbReference>
<feature type="transmembrane region" description="Helical" evidence="1">
    <location>
        <begin position="70"/>
        <end position="92"/>
    </location>
</feature>
<accession>A0A1B7MNE0</accession>
<reference evidence="3 4" key="1">
    <citation type="submission" date="2016-06" db="EMBL/GenBank/DDBJ databases">
        <title>Comparative genomics of the ectomycorrhizal sister species Rhizopogon vinicolor and Rhizopogon vesiculosus (Basidiomycota: Boletales) reveals a divergence of the mating type B locus.</title>
        <authorList>
            <consortium name="DOE Joint Genome Institute"/>
            <person name="Mujic A.B."/>
            <person name="Kuo A."/>
            <person name="Tritt A."/>
            <person name="Lipzen A."/>
            <person name="Chen C."/>
            <person name="Johnson J."/>
            <person name="Sharma A."/>
            <person name="Barry K."/>
            <person name="Grigoriev I.V."/>
            <person name="Spatafora J.W."/>
        </authorList>
    </citation>
    <scope>NUCLEOTIDE SEQUENCE [LARGE SCALE GENOMIC DNA]</scope>
    <source>
        <strain evidence="3 4">AM-OR11-026</strain>
    </source>
</reference>
<dbReference type="InParanoid" id="A0A1B7MNE0"/>
<feature type="transmembrane region" description="Helical" evidence="1">
    <location>
        <begin position="210"/>
        <end position="229"/>
    </location>
</feature>